<organism evidence="2">
    <name type="scientific">Medioppia subpectinata</name>
    <dbReference type="NCBI Taxonomy" id="1979941"/>
    <lineage>
        <taxon>Eukaryota</taxon>
        <taxon>Metazoa</taxon>
        <taxon>Ecdysozoa</taxon>
        <taxon>Arthropoda</taxon>
        <taxon>Chelicerata</taxon>
        <taxon>Arachnida</taxon>
        <taxon>Acari</taxon>
        <taxon>Acariformes</taxon>
        <taxon>Sarcoptiformes</taxon>
        <taxon>Oribatida</taxon>
        <taxon>Brachypylina</taxon>
        <taxon>Oppioidea</taxon>
        <taxon>Oppiidae</taxon>
        <taxon>Medioppia</taxon>
    </lineage>
</organism>
<dbReference type="InterPro" id="IPR008949">
    <property type="entry name" value="Isoprenoid_synthase_dom_sf"/>
</dbReference>
<dbReference type="PRINTS" id="PR00081">
    <property type="entry name" value="GDHRDH"/>
</dbReference>
<dbReference type="InterPro" id="IPR020904">
    <property type="entry name" value="Sc_DH/Rdtase_CS"/>
</dbReference>
<keyword evidence="3" id="KW-1185">Reference proteome</keyword>
<dbReference type="Gene3D" id="3.40.50.720">
    <property type="entry name" value="NAD(P)-binding Rossmann-like Domain"/>
    <property type="match status" value="1"/>
</dbReference>
<sequence>MIIHFFVADDHDETVYGHIDRDAGKAAAILGQLYDVCDKISDTTGRGRHVSAIHWKPYILAAYAVYDEIYSALNEVQKRRFLHVFREWNDGMIAECFDIKSKRQFANLDEYIEVRGKSIATMPLIHLIEYADNLYVPEPEWNHPSMRALFAHLNRALIICNDMYSFEKELLDAGGRPDGVYNIVAAFAQIEGISLEESMHRLVDENERAESAALKVFDEIEGSEWASHDTRLFARRALYIIGGHWKSIKYDFTGRVALITGSSAGIGAATAILLAKSGAQVVITGRNADNIDKVCKQCTEVSPKGLKAVPVVADVTKEADLDRLLATTVQTCGQLDILVNNVGFTSLCPFTDEHFMQNFRSVMDTNLNSIVYLTKISVEYLEKTNGSVINMSSVLGLITAPMMTSYCMSKVALDMFTKCMAVELGPKRIRVNSINAGLVGNTNFFKTNFGATDAQESAMAEHMENLLPVGRLGDSLDVANTVAYLASNEGSFVTGTNLLLDGGHMAANVGHNIGFR</sequence>
<dbReference type="PANTHER" id="PTHR43975:SF2">
    <property type="entry name" value="EG:BACR7A4.14 PROTEIN-RELATED"/>
    <property type="match status" value="1"/>
</dbReference>
<dbReference type="SUPFAM" id="SSF51735">
    <property type="entry name" value="NAD(P)-binding Rossmann-fold domains"/>
    <property type="match status" value="1"/>
</dbReference>
<dbReference type="NCBIfam" id="NF005559">
    <property type="entry name" value="PRK07231.1"/>
    <property type="match status" value="1"/>
</dbReference>
<dbReference type="PANTHER" id="PTHR43975">
    <property type="entry name" value="ZGC:101858"/>
    <property type="match status" value="1"/>
</dbReference>
<dbReference type="AlphaFoldDB" id="A0A7R9KRW2"/>
<dbReference type="Proteomes" id="UP000759131">
    <property type="component" value="Unassembled WGS sequence"/>
</dbReference>
<dbReference type="SUPFAM" id="SSF48576">
    <property type="entry name" value="Terpenoid synthases"/>
    <property type="match status" value="1"/>
</dbReference>
<dbReference type="EMBL" id="OC858815">
    <property type="protein sequence ID" value="CAD7626882.1"/>
    <property type="molecule type" value="Genomic_DNA"/>
</dbReference>
<dbReference type="FunFam" id="3.40.50.720:FF:000084">
    <property type="entry name" value="Short-chain dehydrogenase reductase"/>
    <property type="match status" value="1"/>
</dbReference>
<reference evidence="2" key="1">
    <citation type="submission" date="2020-11" db="EMBL/GenBank/DDBJ databases">
        <authorList>
            <person name="Tran Van P."/>
        </authorList>
    </citation>
    <scope>NUCLEOTIDE SEQUENCE</scope>
</reference>
<evidence type="ECO:0000313" key="2">
    <source>
        <dbReference type="EMBL" id="CAD7626882.1"/>
    </source>
</evidence>
<evidence type="ECO:0000256" key="1">
    <source>
        <dbReference type="ARBA" id="ARBA00023002"/>
    </source>
</evidence>
<dbReference type="Pfam" id="PF13561">
    <property type="entry name" value="adh_short_C2"/>
    <property type="match status" value="1"/>
</dbReference>
<accession>A0A7R9KRW2</accession>
<dbReference type="PROSITE" id="PS00061">
    <property type="entry name" value="ADH_SHORT"/>
    <property type="match status" value="1"/>
</dbReference>
<dbReference type="InterPro" id="IPR036291">
    <property type="entry name" value="NAD(P)-bd_dom_sf"/>
</dbReference>
<dbReference type="InterPro" id="IPR002347">
    <property type="entry name" value="SDR_fam"/>
</dbReference>
<keyword evidence="1" id="KW-0560">Oxidoreductase</keyword>
<evidence type="ECO:0000313" key="3">
    <source>
        <dbReference type="Proteomes" id="UP000759131"/>
    </source>
</evidence>
<dbReference type="Gene3D" id="1.10.600.10">
    <property type="entry name" value="Farnesyl Diphosphate Synthase"/>
    <property type="match status" value="1"/>
</dbReference>
<gene>
    <name evidence="2" type="ORF">OSB1V03_LOCUS7314</name>
</gene>
<name>A0A7R9KRW2_9ACAR</name>
<dbReference type="OrthoDB" id="47007at2759"/>
<dbReference type="Pfam" id="PF19086">
    <property type="entry name" value="Terpene_syn_C_2"/>
    <property type="match status" value="1"/>
</dbReference>
<dbReference type="PRINTS" id="PR00080">
    <property type="entry name" value="SDRFAMILY"/>
</dbReference>
<dbReference type="EMBL" id="CAJPIZ010004240">
    <property type="protein sequence ID" value="CAG2107312.1"/>
    <property type="molecule type" value="Genomic_DNA"/>
</dbReference>
<proteinExistence type="predicted"/>
<protein>
    <submittedName>
        <fullName evidence="2">Uncharacterized protein</fullName>
    </submittedName>
</protein>
<dbReference type="GO" id="GO:0016491">
    <property type="term" value="F:oxidoreductase activity"/>
    <property type="evidence" value="ECO:0007669"/>
    <property type="project" value="UniProtKB-KW"/>
</dbReference>